<gene>
    <name evidence="3" type="ORF">EJ02DRAFT_434129</name>
</gene>
<dbReference type="Proteomes" id="UP000800038">
    <property type="component" value="Unassembled WGS sequence"/>
</dbReference>
<sequence length="152" mass="17172">MGVATADGPSLLSYKQYTEDKDYLAEWLADTSRQCGYQVESVNPSGPKKFRLERETLKEAKDKTTDPTGNAPLPKFRIRVADFTPIARAIANSEPRNRPNGQPSSVRNIDPVTIANRFEWLSMEHVEDNEDRDFVPPERPTVPPVIVEQDET</sequence>
<dbReference type="AlphaFoldDB" id="A0A6A5SR79"/>
<feature type="region of interest" description="Disordered" evidence="1">
    <location>
        <begin position="128"/>
        <end position="152"/>
    </location>
</feature>
<dbReference type="Pfam" id="PF20253">
    <property type="entry name" value="DUF6604"/>
    <property type="match status" value="1"/>
</dbReference>
<feature type="region of interest" description="Disordered" evidence="1">
    <location>
        <begin position="89"/>
        <end position="110"/>
    </location>
</feature>
<name>A0A6A5SR79_9PLEO</name>
<evidence type="ECO:0000313" key="4">
    <source>
        <dbReference type="Proteomes" id="UP000800038"/>
    </source>
</evidence>
<reference evidence="3" key="1">
    <citation type="journal article" date="2020" name="Stud. Mycol.">
        <title>101 Dothideomycetes genomes: a test case for predicting lifestyles and emergence of pathogens.</title>
        <authorList>
            <person name="Haridas S."/>
            <person name="Albert R."/>
            <person name="Binder M."/>
            <person name="Bloem J."/>
            <person name="Labutti K."/>
            <person name="Salamov A."/>
            <person name="Andreopoulos B."/>
            <person name="Baker S."/>
            <person name="Barry K."/>
            <person name="Bills G."/>
            <person name="Bluhm B."/>
            <person name="Cannon C."/>
            <person name="Castanera R."/>
            <person name="Culley D."/>
            <person name="Daum C."/>
            <person name="Ezra D."/>
            <person name="Gonzalez J."/>
            <person name="Henrissat B."/>
            <person name="Kuo A."/>
            <person name="Liang C."/>
            <person name="Lipzen A."/>
            <person name="Lutzoni F."/>
            <person name="Magnuson J."/>
            <person name="Mondo S."/>
            <person name="Nolan M."/>
            <person name="Ohm R."/>
            <person name="Pangilinan J."/>
            <person name="Park H.-J."/>
            <person name="Ramirez L."/>
            <person name="Alfaro M."/>
            <person name="Sun H."/>
            <person name="Tritt A."/>
            <person name="Yoshinaga Y."/>
            <person name="Zwiers L.-H."/>
            <person name="Turgeon B."/>
            <person name="Goodwin S."/>
            <person name="Spatafora J."/>
            <person name="Crous P."/>
            <person name="Grigoriev I."/>
        </authorList>
    </citation>
    <scope>NUCLEOTIDE SEQUENCE</scope>
    <source>
        <strain evidence="3">CBS 161.51</strain>
    </source>
</reference>
<dbReference type="EMBL" id="ML976037">
    <property type="protein sequence ID" value="KAF1942224.1"/>
    <property type="molecule type" value="Genomic_DNA"/>
</dbReference>
<evidence type="ECO:0000313" key="3">
    <source>
        <dbReference type="EMBL" id="KAF1942224.1"/>
    </source>
</evidence>
<dbReference type="InterPro" id="IPR046539">
    <property type="entry name" value="DUF6604"/>
</dbReference>
<dbReference type="OrthoDB" id="4666783at2759"/>
<keyword evidence="4" id="KW-1185">Reference proteome</keyword>
<evidence type="ECO:0000256" key="1">
    <source>
        <dbReference type="SAM" id="MobiDB-lite"/>
    </source>
</evidence>
<organism evidence="3 4">
    <name type="scientific">Clathrospora elynae</name>
    <dbReference type="NCBI Taxonomy" id="706981"/>
    <lineage>
        <taxon>Eukaryota</taxon>
        <taxon>Fungi</taxon>
        <taxon>Dikarya</taxon>
        <taxon>Ascomycota</taxon>
        <taxon>Pezizomycotina</taxon>
        <taxon>Dothideomycetes</taxon>
        <taxon>Pleosporomycetidae</taxon>
        <taxon>Pleosporales</taxon>
        <taxon>Diademaceae</taxon>
        <taxon>Clathrospora</taxon>
    </lineage>
</organism>
<accession>A0A6A5SR79</accession>
<protein>
    <recommendedName>
        <fullName evidence="2">DUF6604 domain-containing protein</fullName>
    </recommendedName>
</protein>
<evidence type="ECO:0000259" key="2">
    <source>
        <dbReference type="Pfam" id="PF20253"/>
    </source>
</evidence>
<proteinExistence type="predicted"/>
<feature type="domain" description="DUF6604" evidence="2">
    <location>
        <begin position="15"/>
        <end position="97"/>
    </location>
</feature>